<dbReference type="OrthoDB" id="444263at2759"/>
<sequence length="173" mass="20126">MLSRPNGELTRAGQYYYQLIGRPPPSRQYDRNQPLIREGPNDYIMLRGGAKKLLRSLQPNGNYQLTKLGRHFFKDKWVDWVVHVPVIIRGEEFDLCGPDQLLPQLARTLLSEVADRDCKSAKKAAEAALTRDLLIRGRSVCLRAQTKLRTLLQEFKLFYFLTQSEAKWEDWSF</sequence>
<dbReference type="AlphaFoldDB" id="A0A1Q9C3Y9"/>
<comment type="caution">
    <text evidence="1">The sequence shown here is derived from an EMBL/GenBank/DDBJ whole genome shotgun (WGS) entry which is preliminary data.</text>
</comment>
<keyword evidence="2" id="KW-1185">Reference proteome</keyword>
<evidence type="ECO:0000313" key="1">
    <source>
        <dbReference type="EMBL" id="OLP77615.1"/>
    </source>
</evidence>
<name>A0A1Q9C3Y9_SYMMI</name>
<dbReference type="EMBL" id="LSRX01001737">
    <property type="protein sequence ID" value="OLP77615.1"/>
    <property type="molecule type" value="Genomic_DNA"/>
</dbReference>
<reference evidence="1 2" key="1">
    <citation type="submission" date="2016-02" db="EMBL/GenBank/DDBJ databases">
        <title>Genome analysis of coral dinoflagellate symbionts highlights evolutionary adaptations to a symbiotic lifestyle.</title>
        <authorList>
            <person name="Aranda M."/>
            <person name="Li Y."/>
            <person name="Liew Y.J."/>
            <person name="Baumgarten S."/>
            <person name="Simakov O."/>
            <person name="Wilson M."/>
            <person name="Piel J."/>
            <person name="Ashoor H."/>
            <person name="Bougouffa S."/>
            <person name="Bajic V.B."/>
            <person name="Ryu T."/>
            <person name="Ravasi T."/>
            <person name="Bayer T."/>
            <person name="Micklem G."/>
            <person name="Kim H."/>
            <person name="Bhak J."/>
            <person name="Lajeunesse T.C."/>
            <person name="Voolstra C.R."/>
        </authorList>
    </citation>
    <scope>NUCLEOTIDE SEQUENCE [LARGE SCALE GENOMIC DNA]</scope>
    <source>
        <strain evidence="1 2">CCMP2467</strain>
    </source>
</reference>
<dbReference type="Proteomes" id="UP000186817">
    <property type="component" value="Unassembled WGS sequence"/>
</dbReference>
<accession>A0A1Q9C3Y9</accession>
<proteinExistence type="predicted"/>
<organism evidence="1 2">
    <name type="scientific">Symbiodinium microadriaticum</name>
    <name type="common">Dinoflagellate</name>
    <name type="synonym">Zooxanthella microadriatica</name>
    <dbReference type="NCBI Taxonomy" id="2951"/>
    <lineage>
        <taxon>Eukaryota</taxon>
        <taxon>Sar</taxon>
        <taxon>Alveolata</taxon>
        <taxon>Dinophyceae</taxon>
        <taxon>Suessiales</taxon>
        <taxon>Symbiodiniaceae</taxon>
        <taxon>Symbiodinium</taxon>
    </lineage>
</organism>
<gene>
    <name evidence="1" type="ORF">AK812_SmicGene42316</name>
</gene>
<evidence type="ECO:0000313" key="2">
    <source>
        <dbReference type="Proteomes" id="UP000186817"/>
    </source>
</evidence>
<protein>
    <submittedName>
        <fullName evidence="1">Uncharacterized protein</fullName>
    </submittedName>
</protein>